<keyword evidence="1" id="KW-0732">Signal</keyword>
<dbReference type="EMBL" id="BQKI01000090">
    <property type="protein sequence ID" value="GJN36824.1"/>
    <property type="molecule type" value="Genomic_DNA"/>
</dbReference>
<protein>
    <submittedName>
        <fullName evidence="2">Uncharacterized protein</fullName>
    </submittedName>
</protein>
<evidence type="ECO:0000256" key="1">
    <source>
        <dbReference type="ARBA" id="ARBA00022729"/>
    </source>
</evidence>
<reference evidence="2" key="2">
    <citation type="submission" date="2021-12" db="EMBL/GenBank/DDBJ databases">
        <title>Resequencing data analysis of finger millet.</title>
        <authorList>
            <person name="Hatakeyama M."/>
            <person name="Aluri S."/>
            <person name="Balachadran M.T."/>
            <person name="Sivarajan S.R."/>
            <person name="Poveda L."/>
            <person name="Shimizu-Inatsugi R."/>
            <person name="Schlapbach R."/>
            <person name="Sreeman S.M."/>
            <person name="Shimizu K.K."/>
        </authorList>
    </citation>
    <scope>NUCLEOTIDE SEQUENCE</scope>
</reference>
<comment type="caution">
    <text evidence="2">The sequence shown here is derived from an EMBL/GenBank/DDBJ whole genome shotgun (WGS) entry which is preliminary data.</text>
</comment>
<dbReference type="Proteomes" id="UP001054889">
    <property type="component" value="Unassembled WGS sequence"/>
</dbReference>
<accession>A0AAV5FMD5</accession>
<dbReference type="PANTHER" id="PTHR47988">
    <property type="entry name" value="SOMATIC EMBRYOGENESIS RECEPTOR KINASE 1"/>
    <property type="match status" value="1"/>
</dbReference>
<keyword evidence="3" id="KW-1185">Reference proteome</keyword>
<reference evidence="2" key="1">
    <citation type="journal article" date="2018" name="DNA Res.">
        <title>Multiple hybrid de novo genome assembly of finger millet, an orphan allotetraploid crop.</title>
        <authorList>
            <person name="Hatakeyama M."/>
            <person name="Aluri S."/>
            <person name="Balachadran M.T."/>
            <person name="Sivarajan S.R."/>
            <person name="Patrignani A."/>
            <person name="Gruter S."/>
            <person name="Poveda L."/>
            <person name="Shimizu-Inatsugi R."/>
            <person name="Baeten J."/>
            <person name="Francoijs K.J."/>
            <person name="Nataraja K.N."/>
            <person name="Reddy Y.A.N."/>
            <person name="Phadnis S."/>
            <person name="Ravikumar R.L."/>
            <person name="Schlapbach R."/>
            <person name="Sreeman S.M."/>
            <person name="Shimizu K.K."/>
        </authorList>
    </citation>
    <scope>NUCLEOTIDE SEQUENCE</scope>
</reference>
<sequence>MSWPEIRTFRVQYNSLAGNIPPESSNITKLQSLALYRNSFSGQIPEQIGRRKNLQVLEDLVCRLPLCAREFDYGLEDRLDYDLQARERQQYNTMTDDIDMGIRLPVLARPLKFGKDMATWPPLIAALPVIKDDLVGGCYK</sequence>
<dbReference type="Gene3D" id="3.80.10.10">
    <property type="entry name" value="Ribonuclease Inhibitor"/>
    <property type="match status" value="1"/>
</dbReference>
<evidence type="ECO:0000313" key="3">
    <source>
        <dbReference type="Proteomes" id="UP001054889"/>
    </source>
</evidence>
<dbReference type="SUPFAM" id="SSF52058">
    <property type="entry name" value="L domain-like"/>
    <property type="match status" value="1"/>
</dbReference>
<gene>
    <name evidence="2" type="primary">gb25721</name>
    <name evidence="2" type="ORF">PR202_gb25721</name>
</gene>
<proteinExistence type="predicted"/>
<organism evidence="2 3">
    <name type="scientific">Eleusine coracana subsp. coracana</name>
    <dbReference type="NCBI Taxonomy" id="191504"/>
    <lineage>
        <taxon>Eukaryota</taxon>
        <taxon>Viridiplantae</taxon>
        <taxon>Streptophyta</taxon>
        <taxon>Embryophyta</taxon>
        <taxon>Tracheophyta</taxon>
        <taxon>Spermatophyta</taxon>
        <taxon>Magnoliopsida</taxon>
        <taxon>Liliopsida</taxon>
        <taxon>Poales</taxon>
        <taxon>Poaceae</taxon>
        <taxon>PACMAD clade</taxon>
        <taxon>Chloridoideae</taxon>
        <taxon>Cynodonteae</taxon>
        <taxon>Eleusininae</taxon>
        <taxon>Eleusine</taxon>
    </lineage>
</organism>
<evidence type="ECO:0000313" key="2">
    <source>
        <dbReference type="EMBL" id="GJN36824.1"/>
    </source>
</evidence>
<name>A0AAV5FMD5_ELECO</name>
<dbReference type="AlphaFoldDB" id="A0AAV5FMD5"/>
<dbReference type="InterPro" id="IPR032675">
    <property type="entry name" value="LRR_dom_sf"/>
</dbReference>